<accession>A0A4Y2HZK0</accession>
<dbReference type="EMBL" id="BGPR01002247">
    <property type="protein sequence ID" value="GBM70366.1"/>
    <property type="molecule type" value="Genomic_DNA"/>
</dbReference>
<sequence length="172" mass="19785">MIESCVLIYLTCCTAQDHVGKGLAVAGFTRPVVRRYCASTMTNRAKQATLEFLFWTTVRWRICDWLDIWNTLVQSAAELARLLRSGDYEFWDLKQQRLYPLLPRKCLIIAEVTLIVSVRMMSVRRHVDAILTAHKITAAFVHIFTFIDDRVLTHATCSMVTSPQIVPHEKKT</sequence>
<proteinExistence type="predicted"/>
<gene>
    <name evidence="1" type="ORF">AVEN_151497_1</name>
</gene>
<reference evidence="1 2" key="1">
    <citation type="journal article" date="2019" name="Sci. Rep.">
        <title>Orb-weaving spider Araneus ventricosus genome elucidates the spidroin gene catalogue.</title>
        <authorList>
            <person name="Kono N."/>
            <person name="Nakamura H."/>
            <person name="Ohtoshi R."/>
            <person name="Moran D.A.P."/>
            <person name="Shinohara A."/>
            <person name="Yoshida Y."/>
            <person name="Fujiwara M."/>
            <person name="Mori M."/>
            <person name="Tomita M."/>
            <person name="Arakawa K."/>
        </authorList>
    </citation>
    <scope>NUCLEOTIDE SEQUENCE [LARGE SCALE GENOMIC DNA]</scope>
</reference>
<name>A0A4Y2HZK0_ARAVE</name>
<dbReference type="AlphaFoldDB" id="A0A4Y2HZK0"/>
<evidence type="ECO:0000313" key="2">
    <source>
        <dbReference type="Proteomes" id="UP000499080"/>
    </source>
</evidence>
<organism evidence="1 2">
    <name type="scientific">Araneus ventricosus</name>
    <name type="common">Orbweaver spider</name>
    <name type="synonym">Epeira ventricosa</name>
    <dbReference type="NCBI Taxonomy" id="182803"/>
    <lineage>
        <taxon>Eukaryota</taxon>
        <taxon>Metazoa</taxon>
        <taxon>Ecdysozoa</taxon>
        <taxon>Arthropoda</taxon>
        <taxon>Chelicerata</taxon>
        <taxon>Arachnida</taxon>
        <taxon>Araneae</taxon>
        <taxon>Araneomorphae</taxon>
        <taxon>Entelegynae</taxon>
        <taxon>Araneoidea</taxon>
        <taxon>Araneidae</taxon>
        <taxon>Araneus</taxon>
    </lineage>
</organism>
<dbReference type="Proteomes" id="UP000499080">
    <property type="component" value="Unassembled WGS sequence"/>
</dbReference>
<comment type="caution">
    <text evidence="1">The sequence shown here is derived from an EMBL/GenBank/DDBJ whole genome shotgun (WGS) entry which is preliminary data.</text>
</comment>
<keyword evidence="2" id="KW-1185">Reference proteome</keyword>
<evidence type="ECO:0000313" key="1">
    <source>
        <dbReference type="EMBL" id="GBM70366.1"/>
    </source>
</evidence>
<protein>
    <submittedName>
        <fullName evidence="1">Uncharacterized protein</fullName>
    </submittedName>
</protein>